<reference evidence="2 3" key="1">
    <citation type="submission" date="2022-10" db="EMBL/GenBank/DDBJ databases">
        <title>Chitinophaga nivalis PC15 sp. nov., isolated from Pyeongchang county, South Korea.</title>
        <authorList>
            <person name="Trinh H.N."/>
        </authorList>
    </citation>
    <scope>NUCLEOTIDE SEQUENCE [LARGE SCALE GENOMIC DNA]</scope>
    <source>
        <strain evidence="2 3">PC14</strain>
    </source>
</reference>
<gene>
    <name evidence="2" type="ORF">OL497_04325</name>
</gene>
<dbReference type="Pfam" id="PF13585">
    <property type="entry name" value="CHU_C"/>
    <property type="match status" value="1"/>
</dbReference>
<organism evidence="2 3">
    <name type="scientific">Chitinophaga nivalis</name>
    <dbReference type="NCBI Taxonomy" id="2991709"/>
    <lineage>
        <taxon>Bacteria</taxon>
        <taxon>Pseudomonadati</taxon>
        <taxon>Bacteroidota</taxon>
        <taxon>Chitinophagia</taxon>
        <taxon>Chitinophagales</taxon>
        <taxon>Chitinophagaceae</taxon>
        <taxon>Chitinophaga</taxon>
    </lineage>
</organism>
<feature type="signal peptide" evidence="1">
    <location>
        <begin position="1"/>
        <end position="27"/>
    </location>
</feature>
<accession>A0ABT3IGK8</accession>
<sequence>MLTMKRYIPLYLFCHFIMLSFLNPAQAQLTVKLTTNGGGITNCESRTLTTTVTGGSGNFQYNYGIIGAGSIRSENKPFIIIDPQPIIATTYSVIVYDNATGALGRSTVTVPPLASGDLNLFIPNVITPNGDGKNDTWEIRNANKDPYSAQVPIGAYKYKVLITNSNGATYLDNENTVGVNGWGNAFLNTGLISGITYWNGYRYNGTEVVPPDTYFYIITFYSCTYPGGKEFKGWIQVIY</sequence>
<protein>
    <submittedName>
        <fullName evidence="2">Gliding motility-associated C-terminal domain-containing protein</fullName>
    </submittedName>
</protein>
<evidence type="ECO:0000313" key="3">
    <source>
        <dbReference type="Proteomes" id="UP001207742"/>
    </source>
</evidence>
<keyword evidence="1" id="KW-0732">Signal</keyword>
<feature type="chain" id="PRO_5045485199" evidence="1">
    <location>
        <begin position="28"/>
        <end position="239"/>
    </location>
</feature>
<dbReference type="RefSeq" id="WP_264728096.1">
    <property type="nucleotide sequence ID" value="NZ_JAPDNR010000001.1"/>
</dbReference>
<dbReference type="Proteomes" id="UP001207742">
    <property type="component" value="Unassembled WGS sequence"/>
</dbReference>
<evidence type="ECO:0000256" key="1">
    <source>
        <dbReference type="SAM" id="SignalP"/>
    </source>
</evidence>
<evidence type="ECO:0000313" key="2">
    <source>
        <dbReference type="EMBL" id="MCW3483103.1"/>
    </source>
</evidence>
<comment type="caution">
    <text evidence="2">The sequence shown here is derived from an EMBL/GenBank/DDBJ whole genome shotgun (WGS) entry which is preliminary data.</text>
</comment>
<dbReference type="EMBL" id="JAPDNS010000001">
    <property type="protein sequence ID" value="MCW3483103.1"/>
    <property type="molecule type" value="Genomic_DNA"/>
</dbReference>
<name>A0ABT3IGK8_9BACT</name>
<keyword evidence="3" id="KW-1185">Reference proteome</keyword>
<proteinExistence type="predicted"/>